<dbReference type="GO" id="GO:0046872">
    <property type="term" value="F:metal ion binding"/>
    <property type="evidence" value="ECO:0007669"/>
    <property type="project" value="UniProtKB-KW"/>
</dbReference>
<keyword evidence="3 6" id="KW-0479">Metal-binding</keyword>
<evidence type="ECO:0000256" key="6">
    <source>
        <dbReference type="RuleBase" id="RU366034"/>
    </source>
</evidence>
<keyword evidence="4 6" id="KW-0460">Magnesium</keyword>
<dbReference type="PANTHER" id="PTHR35201">
    <property type="entry name" value="TERPENE SYNTHASE"/>
    <property type="match status" value="1"/>
</dbReference>
<evidence type="ECO:0000256" key="2">
    <source>
        <dbReference type="ARBA" id="ARBA00006333"/>
    </source>
</evidence>
<proteinExistence type="inferred from homology"/>
<evidence type="ECO:0000256" key="1">
    <source>
        <dbReference type="ARBA" id="ARBA00001946"/>
    </source>
</evidence>
<dbReference type="SFLD" id="SFLDG01020">
    <property type="entry name" value="Terpene_Cyclase_Like_2"/>
    <property type="match status" value="1"/>
</dbReference>
<dbReference type="SUPFAM" id="SSF48576">
    <property type="entry name" value="Terpenoid synthases"/>
    <property type="match status" value="1"/>
</dbReference>
<dbReference type="AlphaFoldDB" id="A0A4P2VJ78"/>
<reference evidence="7" key="1">
    <citation type="submission" date="2018-11" db="EMBL/GenBank/DDBJ databases">
        <title>Ascomycete Aspergillus oryzae is an efficient expression host for production of basidiomycete terpenes using genomic DNA sequences.</title>
        <authorList>
            <person name="Nagamine S."/>
            <person name="Kozaki T."/>
            <person name="Liu C."/>
            <person name="Nishishita J."/>
            <person name="Sogahata K."/>
            <person name="Sato Y."/>
            <person name="Minami A."/>
            <person name="Ozaki T."/>
            <person name="Wu J."/>
            <person name="Kawagishi H."/>
            <person name="Schmidt-Dannert C."/>
            <person name="Maruyama J."/>
            <person name="Oikawa H."/>
        </authorList>
    </citation>
    <scope>NUCLEOTIDE SEQUENCE</scope>
    <source>
        <strain evidence="7">CpSTS12</strain>
    </source>
</reference>
<comment type="cofactor">
    <cofactor evidence="1 6">
        <name>Mg(2+)</name>
        <dbReference type="ChEBI" id="CHEBI:18420"/>
    </cofactor>
</comment>
<dbReference type="EMBL" id="LC436356">
    <property type="protein sequence ID" value="BBH51509.1"/>
    <property type="molecule type" value="Genomic_DNA"/>
</dbReference>
<dbReference type="GO" id="GO:0010333">
    <property type="term" value="F:terpene synthase activity"/>
    <property type="evidence" value="ECO:0007669"/>
    <property type="project" value="InterPro"/>
</dbReference>
<accession>A0A4P2VJ78</accession>
<sequence length="350" mass="40099">MESLPVTLVLPRLDDIFDDLPNNVVNPNYSIACPASRLWIEQYGTQIYGPKMQAFMNNCNFELSTTYTYPYADAKRLRATMDLVNILWLYDEYTDRASGAHAKEMASIVYQALSGQQVAANSWVGCMMQDFYRQHIEKAGPNTSRRFVDHFCRYAQQVGEEASLREQRQILNMHEYIDFRRETSGVRSCFDLVEYCLGIDLPQFVHDDPIFTMGYNAAMDLVFWVNDLYSYNMEQAKGHGAANVVTVIMKSKSLGLQAAVDHLADACEVLTAQFLEAKSRLSKHPESIFSKEAVKVLDAYGDWVRGNEEWSFVTERYFGKENKAVRQSRMVKIKTPFGEMAPFSGRKNYL</sequence>
<dbReference type="EC" id="4.2.3.-" evidence="6"/>
<protein>
    <recommendedName>
        <fullName evidence="6">Terpene synthase</fullName>
        <ecNumber evidence="6">4.2.3.-</ecNumber>
    </recommendedName>
</protein>
<evidence type="ECO:0000256" key="5">
    <source>
        <dbReference type="ARBA" id="ARBA00023239"/>
    </source>
</evidence>
<dbReference type="Gene3D" id="1.10.600.10">
    <property type="entry name" value="Farnesyl Diphosphate Synthase"/>
    <property type="match status" value="1"/>
</dbReference>
<evidence type="ECO:0000256" key="4">
    <source>
        <dbReference type="ARBA" id="ARBA00022842"/>
    </source>
</evidence>
<evidence type="ECO:0000313" key="7">
    <source>
        <dbReference type="EMBL" id="BBH51509.1"/>
    </source>
</evidence>
<dbReference type="PANTHER" id="PTHR35201:SF4">
    <property type="entry name" value="BETA-PINACENE SYNTHASE-RELATED"/>
    <property type="match status" value="1"/>
</dbReference>
<dbReference type="SFLD" id="SFLDS00005">
    <property type="entry name" value="Isoprenoid_Synthase_Type_I"/>
    <property type="match status" value="1"/>
</dbReference>
<organism evidence="7">
    <name type="scientific">Clitopilus sp</name>
    <dbReference type="NCBI Taxonomy" id="1967123"/>
    <lineage>
        <taxon>Eukaryota</taxon>
        <taxon>Fungi</taxon>
        <taxon>Dikarya</taxon>
        <taxon>Basidiomycota</taxon>
        <taxon>Agaricomycotina</taxon>
        <taxon>Agaricomycetes</taxon>
        <taxon>Agaricomycetidae</taxon>
        <taxon>Agaricales</taxon>
        <taxon>Tricholomatineae</taxon>
        <taxon>Entolomataceae</taxon>
        <taxon>Clitopilus</taxon>
    </lineage>
</organism>
<keyword evidence="5 6" id="KW-0456">Lyase</keyword>
<comment type="similarity">
    <text evidence="2 6">Belongs to the terpene synthase family.</text>
</comment>
<dbReference type="GO" id="GO:0008299">
    <property type="term" value="P:isoprenoid biosynthetic process"/>
    <property type="evidence" value="ECO:0007669"/>
    <property type="project" value="UniProtKB-ARBA"/>
</dbReference>
<evidence type="ECO:0000256" key="3">
    <source>
        <dbReference type="ARBA" id="ARBA00022723"/>
    </source>
</evidence>
<dbReference type="InterPro" id="IPR008949">
    <property type="entry name" value="Isoprenoid_synthase_dom_sf"/>
</dbReference>
<name>A0A4P2VJ78_9AGAR</name>
<dbReference type="Pfam" id="PF19086">
    <property type="entry name" value="Terpene_syn_C_2"/>
    <property type="match status" value="1"/>
</dbReference>
<dbReference type="InterPro" id="IPR034686">
    <property type="entry name" value="Terpene_cyclase-like_2"/>
</dbReference>